<protein>
    <submittedName>
        <fullName evidence="1">11405_t:CDS:1</fullName>
    </submittedName>
</protein>
<reference evidence="1" key="1">
    <citation type="submission" date="2021-06" db="EMBL/GenBank/DDBJ databases">
        <authorList>
            <person name="Kallberg Y."/>
            <person name="Tangrot J."/>
            <person name="Rosling A."/>
        </authorList>
    </citation>
    <scope>NUCLEOTIDE SEQUENCE</scope>
    <source>
        <strain evidence="1">87-6 pot B 2015</strain>
    </source>
</reference>
<name>A0A9N8W4H4_FUNMO</name>
<comment type="caution">
    <text evidence="1">The sequence shown here is derived from an EMBL/GenBank/DDBJ whole genome shotgun (WGS) entry which is preliminary data.</text>
</comment>
<dbReference type="EMBL" id="CAJVPP010000353">
    <property type="protein sequence ID" value="CAG8473354.1"/>
    <property type="molecule type" value="Genomic_DNA"/>
</dbReference>
<proteinExistence type="predicted"/>
<gene>
    <name evidence="1" type="ORF">FMOSSE_LOCUS2628</name>
</gene>
<dbReference type="Proteomes" id="UP000789375">
    <property type="component" value="Unassembled WGS sequence"/>
</dbReference>
<evidence type="ECO:0000313" key="2">
    <source>
        <dbReference type="Proteomes" id="UP000789375"/>
    </source>
</evidence>
<dbReference type="AlphaFoldDB" id="A0A9N8W4H4"/>
<evidence type="ECO:0000313" key="1">
    <source>
        <dbReference type="EMBL" id="CAG8473354.1"/>
    </source>
</evidence>
<sequence>DDNNDEASSNESKIDDITNYIENNLLEGLFRNKRQSLRERDMMRLLHRFEFLEVGCYAENSTSQCTKEYEYTS</sequence>
<accession>A0A9N8W4H4</accession>
<keyword evidence="2" id="KW-1185">Reference proteome</keyword>
<organism evidence="1 2">
    <name type="scientific">Funneliformis mosseae</name>
    <name type="common">Endomycorrhizal fungus</name>
    <name type="synonym">Glomus mosseae</name>
    <dbReference type="NCBI Taxonomy" id="27381"/>
    <lineage>
        <taxon>Eukaryota</taxon>
        <taxon>Fungi</taxon>
        <taxon>Fungi incertae sedis</taxon>
        <taxon>Mucoromycota</taxon>
        <taxon>Glomeromycotina</taxon>
        <taxon>Glomeromycetes</taxon>
        <taxon>Glomerales</taxon>
        <taxon>Glomeraceae</taxon>
        <taxon>Funneliformis</taxon>
    </lineage>
</organism>
<feature type="non-terminal residue" evidence="1">
    <location>
        <position position="73"/>
    </location>
</feature>